<dbReference type="GO" id="GO:0016810">
    <property type="term" value="F:hydrolase activity, acting on carbon-nitrogen (but not peptide) bonds"/>
    <property type="evidence" value="ECO:0007669"/>
    <property type="project" value="InterPro"/>
</dbReference>
<keyword evidence="1 3" id="KW-0378">Hydrolase</keyword>
<dbReference type="SUPFAM" id="SSF51556">
    <property type="entry name" value="Metallo-dependent hydrolases"/>
    <property type="match status" value="1"/>
</dbReference>
<dbReference type="GeneID" id="31675732"/>
<dbReference type="PANTHER" id="PTHR43794:SF11">
    <property type="entry name" value="AMIDOHYDROLASE-RELATED DOMAIN-CONTAINING PROTEIN"/>
    <property type="match status" value="1"/>
</dbReference>
<evidence type="ECO:0000313" key="4">
    <source>
        <dbReference type="Proteomes" id="UP000192050"/>
    </source>
</evidence>
<accession>A0A1V0N1Y5</accession>
<reference evidence="3 4" key="1">
    <citation type="submission" date="2011-10" db="EMBL/GenBank/DDBJ databases">
        <title>Metabolic and evolutionary patterns in the extreme acidophile Ferroplasma acidiphilum.</title>
        <authorList>
            <person name="Golyshina O.V."/>
            <person name="Kozyavkin S.A."/>
            <person name="Tatusov R.L."/>
            <person name="Slesarev A.I."/>
            <person name="Golyshin P.N."/>
        </authorList>
    </citation>
    <scope>NUCLEOTIDE SEQUENCE [LARGE SCALE GENOMIC DNA]</scope>
    <source>
        <strain evidence="4">Y</strain>
    </source>
</reference>
<dbReference type="STRING" id="74969.FAD_0223"/>
<name>A0A1V0N1Y5_9ARCH</name>
<dbReference type="Gene3D" id="3.20.20.140">
    <property type="entry name" value="Metal-dependent hydrolases"/>
    <property type="match status" value="1"/>
</dbReference>
<dbReference type="Proteomes" id="UP000192050">
    <property type="component" value="Chromosome"/>
</dbReference>
<dbReference type="EMBL" id="CP015363">
    <property type="protein sequence ID" value="ARD84148.1"/>
    <property type="molecule type" value="Genomic_DNA"/>
</dbReference>
<dbReference type="RefSeq" id="WP_081141418.1">
    <property type="nucleotide sequence ID" value="NZ_CP015363.1"/>
</dbReference>
<dbReference type="Pfam" id="PF01979">
    <property type="entry name" value="Amidohydro_1"/>
    <property type="match status" value="1"/>
</dbReference>
<gene>
    <name evidence="3" type="ORF">FAD_0223</name>
</gene>
<dbReference type="NCBIfam" id="NF004995">
    <property type="entry name" value="PRK06380.1"/>
    <property type="match status" value="1"/>
</dbReference>
<dbReference type="InterPro" id="IPR032466">
    <property type="entry name" value="Metal_Hydrolase"/>
</dbReference>
<dbReference type="InterPro" id="IPR011059">
    <property type="entry name" value="Metal-dep_hydrolase_composite"/>
</dbReference>
<dbReference type="KEGG" id="fai:FAD_0223"/>
<organism evidence="3 4">
    <name type="scientific">Ferroplasma acidiphilum</name>
    <dbReference type="NCBI Taxonomy" id="74969"/>
    <lineage>
        <taxon>Archaea</taxon>
        <taxon>Methanobacteriati</taxon>
        <taxon>Thermoplasmatota</taxon>
        <taxon>Thermoplasmata</taxon>
        <taxon>Thermoplasmatales</taxon>
        <taxon>Ferroplasmaceae</taxon>
        <taxon>Ferroplasma</taxon>
    </lineage>
</organism>
<dbReference type="InterPro" id="IPR006680">
    <property type="entry name" value="Amidohydro-rel"/>
</dbReference>
<evidence type="ECO:0000313" key="3">
    <source>
        <dbReference type="EMBL" id="ARD84148.1"/>
    </source>
</evidence>
<dbReference type="CDD" id="cd01298">
    <property type="entry name" value="ATZ_TRZ_like"/>
    <property type="match status" value="1"/>
</dbReference>
<proteinExistence type="predicted"/>
<protein>
    <submittedName>
        <fullName evidence="3">Metal-dependent hydrolase</fullName>
    </submittedName>
</protein>
<dbReference type="InterPro" id="IPR050287">
    <property type="entry name" value="MTA/SAH_deaminase"/>
</dbReference>
<keyword evidence="4" id="KW-1185">Reference proteome</keyword>
<evidence type="ECO:0000256" key="1">
    <source>
        <dbReference type="ARBA" id="ARBA00022801"/>
    </source>
</evidence>
<dbReference type="Gene3D" id="2.30.40.10">
    <property type="entry name" value="Urease, subunit C, domain 1"/>
    <property type="match status" value="1"/>
</dbReference>
<dbReference type="OrthoDB" id="372084at2157"/>
<evidence type="ECO:0000259" key="2">
    <source>
        <dbReference type="Pfam" id="PF01979"/>
    </source>
</evidence>
<dbReference type="AlphaFoldDB" id="A0A1V0N1Y5"/>
<sequence length="416" mass="46096">MSILIRNGTIITENDNRDILHANILVDGNKITYIGSEELPHDNEIDATGKVILPGFINTHTHVGMSGFKGLLDDMVLSEFLDKTSKLDSQRTEEGIYNSSLLGMNEMINSGITSFVDLYYSEDVIEKAVEKTGMRGFLAWATLDQEFTTQKGDPVKNAESFIKKKHPDTVTPMAGIQGIYVSSDENYFRVKELSEKYNVMVHTHLSETRKEVYDFVKTHNERPVEHLGSIGFLSDKLIAAHCVWITLNEIKLLSKYNTSVSWNSISNAKLASGGIAPVPELLSNSVNISLGTDSSGSNNSLNMFEEMKYSAISINNDRWSADTVKSQQILDMATRNAGMALHAPIGIIKEGYLADLIVLDMEQYNTMPYTDSNIVNNIVFSANSGNVEQVMVNGKIIMKKDSSKTGVSFFSGLNYL</sequence>
<dbReference type="SUPFAM" id="SSF51338">
    <property type="entry name" value="Composite domain of metallo-dependent hydrolases"/>
    <property type="match status" value="1"/>
</dbReference>
<dbReference type="PANTHER" id="PTHR43794">
    <property type="entry name" value="AMINOHYDROLASE SSNA-RELATED"/>
    <property type="match status" value="1"/>
</dbReference>
<feature type="domain" description="Amidohydrolase-related" evidence="2">
    <location>
        <begin position="51"/>
        <end position="397"/>
    </location>
</feature>